<name>A0AAD4TCH0_9MAGN</name>
<dbReference type="InterPro" id="IPR029068">
    <property type="entry name" value="Glyas_Bleomycin-R_OHBP_Dase"/>
</dbReference>
<organism evidence="1 2">
    <name type="scientific">Papaver atlanticum</name>
    <dbReference type="NCBI Taxonomy" id="357466"/>
    <lineage>
        <taxon>Eukaryota</taxon>
        <taxon>Viridiplantae</taxon>
        <taxon>Streptophyta</taxon>
        <taxon>Embryophyta</taxon>
        <taxon>Tracheophyta</taxon>
        <taxon>Spermatophyta</taxon>
        <taxon>Magnoliopsida</taxon>
        <taxon>Ranunculales</taxon>
        <taxon>Papaveraceae</taxon>
        <taxon>Papaveroideae</taxon>
        <taxon>Papaver</taxon>
    </lineage>
</organism>
<comment type="caution">
    <text evidence="1">The sequence shown here is derived from an EMBL/GenBank/DDBJ whole genome shotgun (WGS) entry which is preliminary data.</text>
</comment>
<evidence type="ECO:0000313" key="1">
    <source>
        <dbReference type="EMBL" id="KAI3949391.1"/>
    </source>
</evidence>
<sequence>MMLVVGLVEFEAALTGKNATSNFISSVCGFENLKPINTEDEGTSEYGLNSAVLASSNEMVLLPMNELVYGTKRSQIFTKPVGDSYCIMQLWCLRTVKRSIVMHDLHLVHTDFET</sequence>
<proteinExistence type="predicted"/>
<keyword evidence="2" id="KW-1185">Reference proteome</keyword>
<dbReference type="Proteomes" id="UP001202328">
    <property type="component" value="Unassembled WGS sequence"/>
</dbReference>
<dbReference type="EMBL" id="JAJJMB010003142">
    <property type="protein sequence ID" value="KAI3949391.1"/>
    <property type="molecule type" value="Genomic_DNA"/>
</dbReference>
<dbReference type="AlphaFoldDB" id="A0AAD4TCH0"/>
<dbReference type="Gene3D" id="3.10.180.10">
    <property type="entry name" value="2,3-Dihydroxybiphenyl 1,2-Dioxygenase, domain 1"/>
    <property type="match status" value="1"/>
</dbReference>
<evidence type="ECO:0000313" key="2">
    <source>
        <dbReference type="Proteomes" id="UP001202328"/>
    </source>
</evidence>
<protein>
    <submittedName>
        <fullName evidence="1">Uncharacterized protein</fullName>
    </submittedName>
</protein>
<reference evidence="1" key="1">
    <citation type="submission" date="2022-04" db="EMBL/GenBank/DDBJ databases">
        <title>A functionally conserved STORR gene fusion in Papaver species that diverged 16.8 million years ago.</title>
        <authorList>
            <person name="Catania T."/>
        </authorList>
    </citation>
    <scope>NUCLEOTIDE SEQUENCE</scope>
    <source>
        <strain evidence="1">S-188037</strain>
    </source>
</reference>
<accession>A0AAD4TCH0</accession>
<gene>
    <name evidence="1" type="ORF">MKW98_023328</name>
</gene>